<dbReference type="SUPFAM" id="SSF52833">
    <property type="entry name" value="Thioredoxin-like"/>
    <property type="match status" value="1"/>
</dbReference>
<evidence type="ECO:0000313" key="3">
    <source>
        <dbReference type="EMBL" id="OGG93987.1"/>
    </source>
</evidence>
<feature type="transmembrane region" description="Helical" evidence="1">
    <location>
        <begin position="342"/>
        <end position="366"/>
    </location>
</feature>
<feature type="transmembrane region" description="Helical" evidence="1">
    <location>
        <begin position="176"/>
        <end position="199"/>
    </location>
</feature>
<feature type="transmembrane region" description="Helical" evidence="1">
    <location>
        <begin position="378"/>
        <end position="396"/>
    </location>
</feature>
<keyword evidence="1" id="KW-1133">Transmembrane helix</keyword>
<sequence length="404" mass="45296">MKLTAKNIIIASLFCLILLPQTVSAGNLPVNAYLFYGDGCPHCAQERQFLFNDLKSEYSNLEIYEYEIYNNRNNILLLQQVSNELGVGVDGVPFLIIGGHHFVGYADGITSKEIKQKVAECSIHKCSDPIASIVGIKEKEIVQELKNENTGNVFTEKIIKLPIIGEIDAVSFSLPILTIVMGLLDGFNPCAMWTLLFLISLLLGMNNRKRMWILGTIFITASASVYFLFMAAWLNLILFLGFVIWFRISIGILALLGGGYSIKEFLFNKISGCKVVGDEKRQKTFEKIRLIVQQNSLWLAIGGIIVLAFVVNLVELICSAGLPAIYTQVLSLNQMNGLQYYLYIAIYIFFFMLDDLFVFFVAMITLEMTGITTKYARIARLIGGLVMLMIGILLIFKPEFLMFG</sequence>
<keyword evidence="2" id="KW-0732">Signal</keyword>
<dbReference type="Gene3D" id="3.40.30.10">
    <property type="entry name" value="Glutaredoxin"/>
    <property type="match status" value="1"/>
</dbReference>
<feature type="signal peptide" evidence="2">
    <location>
        <begin position="1"/>
        <end position="25"/>
    </location>
</feature>
<feature type="transmembrane region" description="Helical" evidence="1">
    <location>
        <begin position="236"/>
        <end position="260"/>
    </location>
</feature>
<evidence type="ECO:0008006" key="5">
    <source>
        <dbReference type="Google" id="ProtNLM"/>
    </source>
</evidence>
<gene>
    <name evidence="3" type="ORF">A2609_02495</name>
</gene>
<dbReference type="STRING" id="1798533.A2609_02495"/>
<evidence type="ECO:0000256" key="1">
    <source>
        <dbReference type="SAM" id="Phobius"/>
    </source>
</evidence>
<evidence type="ECO:0000313" key="4">
    <source>
        <dbReference type="Proteomes" id="UP000176867"/>
    </source>
</evidence>
<dbReference type="AlphaFoldDB" id="A0A1F6G7A5"/>
<organism evidence="3 4">
    <name type="scientific">Candidatus Kaiserbacteria bacterium RIFOXYD1_FULL_47_14</name>
    <dbReference type="NCBI Taxonomy" id="1798533"/>
    <lineage>
        <taxon>Bacteria</taxon>
        <taxon>Candidatus Kaiseribacteriota</taxon>
    </lineage>
</organism>
<name>A0A1F6G7A5_9BACT</name>
<feature type="transmembrane region" description="Helical" evidence="1">
    <location>
        <begin position="211"/>
        <end position="230"/>
    </location>
</feature>
<protein>
    <recommendedName>
        <fullName evidence="5">Thioredoxin domain-containing protein</fullName>
    </recommendedName>
</protein>
<keyword evidence="1" id="KW-0472">Membrane</keyword>
<reference evidence="3 4" key="1">
    <citation type="journal article" date="2016" name="Nat. Commun.">
        <title>Thousands of microbial genomes shed light on interconnected biogeochemical processes in an aquifer system.</title>
        <authorList>
            <person name="Anantharaman K."/>
            <person name="Brown C.T."/>
            <person name="Hug L.A."/>
            <person name="Sharon I."/>
            <person name="Castelle C.J."/>
            <person name="Probst A.J."/>
            <person name="Thomas B.C."/>
            <person name="Singh A."/>
            <person name="Wilkins M.J."/>
            <person name="Karaoz U."/>
            <person name="Brodie E.L."/>
            <person name="Williams K.H."/>
            <person name="Hubbard S.S."/>
            <person name="Banfield J.F."/>
        </authorList>
    </citation>
    <scope>NUCLEOTIDE SEQUENCE [LARGE SCALE GENOMIC DNA]</scope>
</reference>
<dbReference type="EMBL" id="MFMU01000003">
    <property type="protein sequence ID" value="OGG93987.1"/>
    <property type="molecule type" value="Genomic_DNA"/>
</dbReference>
<proteinExistence type="predicted"/>
<dbReference type="InterPro" id="IPR036249">
    <property type="entry name" value="Thioredoxin-like_sf"/>
</dbReference>
<keyword evidence="1" id="KW-0812">Transmembrane</keyword>
<dbReference type="Proteomes" id="UP000176867">
    <property type="component" value="Unassembled WGS sequence"/>
</dbReference>
<feature type="chain" id="PRO_5009524513" description="Thioredoxin domain-containing protein" evidence="2">
    <location>
        <begin position="26"/>
        <end position="404"/>
    </location>
</feature>
<accession>A0A1F6G7A5</accession>
<comment type="caution">
    <text evidence="3">The sequence shown here is derived from an EMBL/GenBank/DDBJ whole genome shotgun (WGS) entry which is preliminary data.</text>
</comment>
<feature type="transmembrane region" description="Helical" evidence="1">
    <location>
        <begin position="297"/>
        <end position="322"/>
    </location>
</feature>
<evidence type="ECO:0000256" key="2">
    <source>
        <dbReference type="SAM" id="SignalP"/>
    </source>
</evidence>